<sequence length="208" mass="23836">MSQMDMFLEAAAHSGPTRRKGGVGTAHEMTSRFSPQLRDARRRLDLAQQRQREQFDRRHTNREYAVGDLVWMETRHLAEKLMDRQLCHKLVKRWHRPLALIERFHIDLQAALPEADRGAPVAYRFALPSHYWRVHDDDVFAQDRLKPFVQGAEAFASRRHMPIPDPVMVDGQAEAHVEKILACSQGKEDARKGCGGMEGALDRVFGST</sequence>
<evidence type="ECO:0000256" key="1">
    <source>
        <dbReference type="SAM" id="MobiDB-lite"/>
    </source>
</evidence>
<evidence type="ECO:0000313" key="2">
    <source>
        <dbReference type="EMBL" id="KAK3234153.1"/>
    </source>
</evidence>
<dbReference type="Proteomes" id="UP001190700">
    <property type="component" value="Unassembled WGS sequence"/>
</dbReference>
<keyword evidence="3" id="KW-1185">Reference proteome</keyword>
<reference evidence="2 3" key="1">
    <citation type="journal article" date="2015" name="Genome Biol. Evol.">
        <title>Comparative Genomics of a Bacterivorous Green Alga Reveals Evolutionary Causalities and Consequences of Phago-Mixotrophic Mode of Nutrition.</title>
        <authorList>
            <person name="Burns J.A."/>
            <person name="Paasch A."/>
            <person name="Narechania A."/>
            <person name="Kim E."/>
        </authorList>
    </citation>
    <scope>NUCLEOTIDE SEQUENCE [LARGE SCALE GENOMIC DNA]</scope>
    <source>
        <strain evidence="2 3">PLY_AMNH</strain>
    </source>
</reference>
<feature type="region of interest" description="Disordered" evidence="1">
    <location>
        <begin position="10"/>
        <end position="32"/>
    </location>
</feature>
<gene>
    <name evidence="2" type="ORF">CYMTET_55582</name>
</gene>
<accession>A0AAE0BDW9</accession>
<name>A0AAE0BDW9_9CHLO</name>
<dbReference type="EMBL" id="LGRX02035553">
    <property type="protein sequence ID" value="KAK3234153.1"/>
    <property type="molecule type" value="Genomic_DNA"/>
</dbReference>
<comment type="caution">
    <text evidence="2">The sequence shown here is derived from an EMBL/GenBank/DDBJ whole genome shotgun (WGS) entry which is preliminary data.</text>
</comment>
<dbReference type="AlphaFoldDB" id="A0AAE0BDW9"/>
<proteinExistence type="predicted"/>
<evidence type="ECO:0000313" key="3">
    <source>
        <dbReference type="Proteomes" id="UP001190700"/>
    </source>
</evidence>
<organism evidence="2 3">
    <name type="scientific">Cymbomonas tetramitiformis</name>
    <dbReference type="NCBI Taxonomy" id="36881"/>
    <lineage>
        <taxon>Eukaryota</taxon>
        <taxon>Viridiplantae</taxon>
        <taxon>Chlorophyta</taxon>
        <taxon>Pyramimonadophyceae</taxon>
        <taxon>Pyramimonadales</taxon>
        <taxon>Pyramimonadaceae</taxon>
        <taxon>Cymbomonas</taxon>
    </lineage>
</organism>
<protein>
    <submittedName>
        <fullName evidence="2">Uncharacterized protein</fullName>
    </submittedName>
</protein>